<protein>
    <submittedName>
        <fullName evidence="1">Uncharacterized protein</fullName>
    </submittedName>
</protein>
<sequence length="335" mass="37565">MTFWKQYIVLYGGFHDTGVKTSYLSDLWIFDTETYKWKEVEMKATDRAPGARSGFSMIPSTEGVVIHGGYRKEYLKGSKSIGMALEDTWLLHMDPDLAKLKWEKRKKGGLAPSLRSGTSMTYWSAKGLGVLFGGVLDHENDQDLSSVFYNDLYTYNPSTSKWSLLTINAKKKKAGGSKKRRAKQALESGPDAMAVDGDEDMEAEPQVEDDEDSDEEQIEKMAVDGAAESTSQGDAPALPLTRSNAMIAVLKNTLYLYGGSYETEKREYTLDDFFALNLEKRDGYKVLRETVLDAEVWHGSDDEDQMDEDDEEGNDDDEDSDEDEDEDDEGSEVEA</sequence>
<name>A0ACC2VPG1_9TREE</name>
<keyword evidence="2" id="KW-1185">Reference proteome</keyword>
<evidence type="ECO:0000313" key="2">
    <source>
        <dbReference type="Proteomes" id="UP001241377"/>
    </source>
</evidence>
<reference evidence="1" key="1">
    <citation type="submission" date="2023-04" db="EMBL/GenBank/DDBJ databases">
        <title>Draft Genome sequencing of Naganishia species isolated from polar environments using Oxford Nanopore Technology.</title>
        <authorList>
            <person name="Leo P."/>
            <person name="Venkateswaran K."/>
        </authorList>
    </citation>
    <scope>NUCLEOTIDE SEQUENCE</scope>
    <source>
        <strain evidence="1">MNA-CCFEE 5261</strain>
    </source>
</reference>
<proteinExistence type="predicted"/>
<dbReference type="EMBL" id="JASBWR010000060">
    <property type="protein sequence ID" value="KAJ9100983.1"/>
    <property type="molecule type" value="Genomic_DNA"/>
</dbReference>
<dbReference type="Proteomes" id="UP001241377">
    <property type="component" value="Unassembled WGS sequence"/>
</dbReference>
<evidence type="ECO:0000313" key="1">
    <source>
        <dbReference type="EMBL" id="KAJ9100983.1"/>
    </source>
</evidence>
<gene>
    <name evidence="1" type="ORF">QFC19_005379</name>
</gene>
<accession>A0ACC2VPG1</accession>
<comment type="caution">
    <text evidence="1">The sequence shown here is derived from an EMBL/GenBank/DDBJ whole genome shotgun (WGS) entry which is preliminary data.</text>
</comment>
<organism evidence="1 2">
    <name type="scientific">Naganishia cerealis</name>
    <dbReference type="NCBI Taxonomy" id="610337"/>
    <lineage>
        <taxon>Eukaryota</taxon>
        <taxon>Fungi</taxon>
        <taxon>Dikarya</taxon>
        <taxon>Basidiomycota</taxon>
        <taxon>Agaricomycotina</taxon>
        <taxon>Tremellomycetes</taxon>
        <taxon>Filobasidiales</taxon>
        <taxon>Filobasidiaceae</taxon>
        <taxon>Naganishia</taxon>
    </lineage>
</organism>